<gene>
    <name evidence="6" type="ORF">IAE60_13490</name>
</gene>
<dbReference type="Pfam" id="PF03466">
    <property type="entry name" value="LysR_substrate"/>
    <property type="match status" value="1"/>
</dbReference>
<dbReference type="Pfam" id="PF00126">
    <property type="entry name" value="HTH_1"/>
    <property type="match status" value="1"/>
</dbReference>
<dbReference type="Gene3D" id="1.10.10.10">
    <property type="entry name" value="Winged helix-like DNA-binding domain superfamily/Winged helix DNA-binding domain"/>
    <property type="match status" value="1"/>
</dbReference>
<dbReference type="InterPro" id="IPR036390">
    <property type="entry name" value="WH_DNA-bd_sf"/>
</dbReference>
<dbReference type="GO" id="GO:0003700">
    <property type="term" value="F:DNA-binding transcription factor activity"/>
    <property type="evidence" value="ECO:0007669"/>
    <property type="project" value="InterPro"/>
</dbReference>
<dbReference type="InterPro" id="IPR005119">
    <property type="entry name" value="LysR_subst-bd"/>
</dbReference>
<feature type="domain" description="HTH lysR-type" evidence="5">
    <location>
        <begin position="1"/>
        <end position="58"/>
    </location>
</feature>
<keyword evidence="2" id="KW-0805">Transcription regulation</keyword>
<evidence type="ECO:0000256" key="2">
    <source>
        <dbReference type="ARBA" id="ARBA00023015"/>
    </source>
</evidence>
<organism evidence="6 7">
    <name type="scientific">Pseudoxanthomonas mexicana</name>
    <dbReference type="NCBI Taxonomy" id="128785"/>
    <lineage>
        <taxon>Bacteria</taxon>
        <taxon>Pseudomonadati</taxon>
        <taxon>Pseudomonadota</taxon>
        <taxon>Gammaproteobacteria</taxon>
        <taxon>Lysobacterales</taxon>
        <taxon>Lysobacteraceae</taxon>
        <taxon>Pseudoxanthomonas</taxon>
    </lineage>
</organism>
<dbReference type="GO" id="GO:0000976">
    <property type="term" value="F:transcription cis-regulatory region binding"/>
    <property type="evidence" value="ECO:0007669"/>
    <property type="project" value="TreeGrafter"/>
</dbReference>
<sequence length="300" mass="32938">MNLHLLRIFFMVADHRSFSRAAEVLHVSQPAVSKAVRELERQLDLTLIERGSGGARGTKGVRLTDSGSALYEHARGIFALERAALEDIRARIGNQRGRLVVGASTTVAGYWLPPYVAALSTGLPSIDVRVVVGNTQSIAQTLIDCELDVALVEGVVDDPRIVATHWRDDQMRLVAHPASPVARRRKLGTDELNRQPWLMREPGSGTRLVTEDIMQTAGIEPDRRVELGSNEGIARAVAAGLGVAILPECVVRDLAQLGRLKYLRHPVSGQMRPLYLLQLRERPPSPLVRAFTAILAERHG</sequence>
<accession>A0A7G9THY7</accession>
<dbReference type="PANTHER" id="PTHR30126">
    <property type="entry name" value="HTH-TYPE TRANSCRIPTIONAL REGULATOR"/>
    <property type="match status" value="1"/>
</dbReference>
<evidence type="ECO:0000256" key="1">
    <source>
        <dbReference type="ARBA" id="ARBA00009437"/>
    </source>
</evidence>
<dbReference type="PROSITE" id="PS50931">
    <property type="entry name" value="HTH_LYSR"/>
    <property type="match status" value="1"/>
</dbReference>
<name>A0A7G9THY7_PSEMX</name>
<reference evidence="6 7" key="1">
    <citation type="submission" date="2020-08" db="EMBL/GenBank/DDBJ databases">
        <title>Streptomycin Non-resistant strain, P. mexicana.</title>
        <authorList>
            <person name="Ganesh-Kumar S."/>
            <person name="Zhe T."/>
            <person name="Yu Z."/>
            <person name="Min Y."/>
        </authorList>
    </citation>
    <scope>NUCLEOTIDE SEQUENCE [LARGE SCALE GENOMIC DNA]</scope>
    <source>
        <strain evidence="6 7">GTZY2</strain>
    </source>
</reference>
<dbReference type="InterPro" id="IPR000847">
    <property type="entry name" value="LysR_HTH_N"/>
</dbReference>
<evidence type="ECO:0000313" key="6">
    <source>
        <dbReference type="EMBL" id="QNN79712.1"/>
    </source>
</evidence>
<dbReference type="InterPro" id="IPR036388">
    <property type="entry name" value="WH-like_DNA-bd_sf"/>
</dbReference>
<comment type="similarity">
    <text evidence="1">Belongs to the LysR transcriptional regulatory family.</text>
</comment>
<keyword evidence="4" id="KW-0804">Transcription</keyword>
<dbReference type="CDD" id="cd08420">
    <property type="entry name" value="PBP2_CysL_like"/>
    <property type="match status" value="1"/>
</dbReference>
<dbReference type="EMBL" id="CP060731">
    <property type="protein sequence ID" value="QNN79712.1"/>
    <property type="molecule type" value="Genomic_DNA"/>
</dbReference>
<evidence type="ECO:0000256" key="4">
    <source>
        <dbReference type="ARBA" id="ARBA00023163"/>
    </source>
</evidence>
<keyword evidence="3" id="KW-0238">DNA-binding</keyword>
<dbReference type="PRINTS" id="PR00039">
    <property type="entry name" value="HTHLYSR"/>
</dbReference>
<proteinExistence type="inferred from homology"/>
<dbReference type="FunFam" id="1.10.10.10:FF:000001">
    <property type="entry name" value="LysR family transcriptional regulator"/>
    <property type="match status" value="1"/>
</dbReference>
<dbReference type="SUPFAM" id="SSF46785">
    <property type="entry name" value="Winged helix' DNA-binding domain"/>
    <property type="match status" value="1"/>
</dbReference>
<protein>
    <submittedName>
        <fullName evidence="6">LysR family transcriptional regulator</fullName>
    </submittedName>
</protein>
<evidence type="ECO:0000259" key="5">
    <source>
        <dbReference type="PROSITE" id="PS50931"/>
    </source>
</evidence>
<dbReference type="AlphaFoldDB" id="A0A7G9THY7"/>
<dbReference type="SUPFAM" id="SSF53850">
    <property type="entry name" value="Periplasmic binding protein-like II"/>
    <property type="match status" value="1"/>
</dbReference>
<dbReference type="Proteomes" id="UP000515838">
    <property type="component" value="Chromosome"/>
</dbReference>
<dbReference type="PANTHER" id="PTHR30126:SF39">
    <property type="entry name" value="HTH-TYPE TRANSCRIPTIONAL REGULATOR CYSL"/>
    <property type="match status" value="1"/>
</dbReference>
<evidence type="ECO:0000313" key="7">
    <source>
        <dbReference type="Proteomes" id="UP000515838"/>
    </source>
</evidence>
<dbReference type="Gene3D" id="3.40.190.290">
    <property type="match status" value="1"/>
</dbReference>
<evidence type="ECO:0000256" key="3">
    <source>
        <dbReference type="ARBA" id="ARBA00023125"/>
    </source>
</evidence>